<reference evidence="7 8" key="1">
    <citation type="journal article" date="2021" name="Cell">
        <title>Tracing the genetic footprints of vertebrate landing in non-teleost ray-finned fishes.</title>
        <authorList>
            <person name="Bi X."/>
            <person name="Wang K."/>
            <person name="Yang L."/>
            <person name="Pan H."/>
            <person name="Jiang H."/>
            <person name="Wei Q."/>
            <person name="Fang M."/>
            <person name="Yu H."/>
            <person name="Zhu C."/>
            <person name="Cai Y."/>
            <person name="He Y."/>
            <person name="Gan X."/>
            <person name="Zeng H."/>
            <person name="Yu D."/>
            <person name="Zhu Y."/>
            <person name="Jiang H."/>
            <person name="Qiu Q."/>
            <person name="Yang H."/>
            <person name="Zhang Y.E."/>
            <person name="Wang W."/>
            <person name="Zhu M."/>
            <person name="He S."/>
            <person name="Zhang G."/>
        </authorList>
    </citation>
    <scope>NUCLEOTIDE SEQUENCE [LARGE SCALE GENOMIC DNA]</scope>
    <source>
        <strain evidence="7">Bchr_013</strain>
    </source>
</reference>
<feature type="non-terminal residue" evidence="7">
    <location>
        <position position="379"/>
    </location>
</feature>
<keyword evidence="1" id="KW-0238">DNA-binding</keyword>
<evidence type="ECO:0000313" key="8">
    <source>
        <dbReference type="Proteomes" id="UP000886611"/>
    </source>
</evidence>
<dbReference type="InterPro" id="IPR002418">
    <property type="entry name" value="Tscrpt_reg_Myc"/>
</dbReference>
<name>A0A8X7X631_POLSE</name>
<gene>
    <name evidence="7" type="primary">Myc</name>
    <name evidence="7" type="ORF">GTO96_0008293</name>
</gene>
<evidence type="ECO:0000256" key="1">
    <source>
        <dbReference type="ARBA" id="ARBA00023125"/>
    </source>
</evidence>
<dbReference type="InterPro" id="IPR050433">
    <property type="entry name" value="Myc_transcription_factors"/>
</dbReference>
<feature type="domain" description="BHLH" evidence="6">
    <location>
        <begin position="295"/>
        <end position="347"/>
    </location>
</feature>
<sequence>MELSVTRRQTKVDPRFATMPQSFSPCRDMDYDNEPLLFDEEICQYLLKDLDMIKSSPPSPLHKHDPANGLSDLLPSEQFEFFSNLLFEDRDMKDSFAWGSDFIDLHGSKDRHASTALSEDCVWHSESDKSTDEQPSSVLSSSPLASNIEGDIFDLAATSLDCHHAGTDYTQYEEDLQESLEQSSSEDDSSLSAGTTSSSDSDGEIDVVTVEKSNTVRSTCTAASSRLSTRFQTQKAMKRRHLEIQLQHNYAAPCPSLKKNEPQHHKRQKIDSSRTFLASKSRISSTKSSDLEEEERRRTHNVMERQRRNELKNCFLRLRDNVPELSNNDKASKVNILKKARECIRSLETNNQKLSKKRDKLQNRQEQLKNRLEQLQRLA</sequence>
<keyword evidence="4" id="KW-0175">Coiled coil</keyword>
<dbReference type="FunFam" id="4.10.280.10:FF:000019">
    <property type="entry name" value="Myc proto-oncogene protein"/>
    <property type="match status" value="1"/>
</dbReference>
<dbReference type="Pfam" id="PF00010">
    <property type="entry name" value="HLH"/>
    <property type="match status" value="1"/>
</dbReference>
<dbReference type="SMART" id="SM00353">
    <property type="entry name" value="HLH"/>
    <property type="match status" value="1"/>
</dbReference>
<dbReference type="AlphaFoldDB" id="A0A8X7X631"/>
<evidence type="ECO:0000256" key="2">
    <source>
        <dbReference type="ARBA" id="ARBA00023242"/>
    </source>
</evidence>
<evidence type="ECO:0000259" key="6">
    <source>
        <dbReference type="PROSITE" id="PS50888"/>
    </source>
</evidence>
<proteinExistence type="predicted"/>
<evidence type="ECO:0000256" key="5">
    <source>
        <dbReference type="SAM" id="MobiDB-lite"/>
    </source>
</evidence>
<feature type="region of interest" description="Disordered" evidence="5">
    <location>
        <begin position="253"/>
        <end position="301"/>
    </location>
</feature>
<dbReference type="SUPFAM" id="SSF47459">
    <property type="entry name" value="HLH, helix-loop-helix DNA-binding domain"/>
    <property type="match status" value="1"/>
</dbReference>
<feature type="coiled-coil region" evidence="4">
    <location>
        <begin position="337"/>
        <end position="378"/>
    </location>
</feature>
<keyword evidence="8" id="KW-1185">Reference proteome</keyword>
<dbReference type="CDD" id="cd11400">
    <property type="entry name" value="bHLHzip_Myc"/>
    <property type="match status" value="1"/>
</dbReference>
<dbReference type="PANTHER" id="PTHR45851">
    <property type="entry name" value="MYC PROTO-ONCOGENE"/>
    <property type="match status" value="1"/>
</dbReference>
<protein>
    <submittedName>
        <fullName evidence="7">MYC protein</fullName>
    </submittedName>
</protein>
<dbReference type="GO" id="GO:0003677">
    <property type="term" value="F:DNA binding"/>
    <property type="evidence" value="ECO:0007669"/>
    <property type="project" value="UniProtKB-KW"/>
</dbReference>
<evidence type="ECO:0000313" key="7">
    <source>
        <dbReference type="EMBL" id="KAG2461740.1"/>
    </source>
</evidence>
<feature type="region of interest" description="Disordered" evidence="5">
    <location>
        <begin position="174"/>
        <end position="206"/>
    </location>
</feature>
<dbReference type="Gene3D" id="4.10.280.10">
    <property type="entry name" value="Helix-loop-helix DNA-binding domain"/>
    <property type="match status" value="1"/>
</dbReference>
<comment type="subunit">
    <text evidence="3">Efficient DNA binding requires dimerization with another bHLH protein. Binds DNA as a heterodimer with MAX.</text>
</comment>
<dbReference type="EMBL" id="JAATIS010004524">
    <property type="protein sequence ID" value="KAG2461740.1"/>
    <property type="molecule type" value="Genomic_DNA"/>
</dbReference>
<keyword evidence="2" id="KW-0539">Nucleus</keyword>
<feature type="compositionally biased region" description="Low complexity" evidence="5">
    <location>
        <begin position="279"/>
        <end position="288"/>
    </location>
</feature>
<dbReference type="Proteomes" id="UP000886611">
    <property type="component" value="Unassembled WGS sequence"/>
</dbReference>
<dbReference type="PRINTS" id="PR00044">
    <property type="entry name" value="LEUZIPPRMYC"/>
</dbReference>
<dbReference type="InterPro" id="IPR012682">
    <property type="entry name" value="Tscrpt_reg_Myc_N"/>
</dbReference>
<comment type="caution">
    <text evidence="7">The sequence shown here is derived from an EMBL/GenBank/DDBJ whole genome shotgun (WGS) entry which is preliminary data.</text>
</comment>
<evidence type="ECO:0000256" key="4">
    <source>
        <dbReference type="SAM" id="Coils"/>
    </source>
</evidence>
<evidence type="ECO:0000256" key="3">
    <source>
        <dbReference type="ARBA" id="ARBA00025872"/>
    </source>
</evidence>
<dbReference type="GO" id="GO:0046983">
    <property type="term" value="F:protein dimerization activity"/>
    <property type="evidence" value="ECO:0007669"/>
    <property type="project" value="InterPro"/>
</dbReference>
<dbReference type="InterPro" id="IPR011598">
    <property type="entry name" value="bHLH_dom"/>
</dbReference>
<accession>A0A8X7X631</accession>
<dbReference type="PROSITE" id="PS50888">
    <property type="entry name" value="BHLH"/>
    <property type="match status" value="1"/>
</dbReference>
<feature type="region of interest" description="Disordered" evidence="5">
    <location>
        <begin position="124"/>
        <end position="143"/>
    </location>
</feature>
<dbReference type="InterPro" id="IPR036638">
    <property type="entry name" value="HLH_DNA-bd_sf"/>
</dbReference>
<feature type="compositionally biased region" description="Low complexity" evidence="5">
    <location>
        <begin position="190"/>
        <end position="200"/>
    </location>
</feature>
<dbReference type="Pfam" id="PF01056">
    <property type="entry name" value="Myc_N"/>
    <property type="match status" value="1"/>
</dbReference>
<dbReference type="GO" id="GO:0003700">
    <property type="term" value="F:DNA-binding transcription factor activity"/>
    <property type="evidence" value="ECO:0007669"/>
    <property type="project" value="InterPro"/>
</dbReference>
<feature type="compositionally biased region" description="Acidic residues" evidence="5">
    <location>
        <begin position="174"/>
        <end position="189"/>
    </location>
</feature>
<organism evidence="7 8">
    <name type="scientific">Polypterus senegalus</name>
    <name type="common">Senegal bichir</name>
    <dbReference type="NCBI Taxonomy" id="55291"/>
    <lineage>
        <taxon>Eukaryota</taxon>
        <taxon>Metazoa</taxon>
        <taxon>Chordata</taxon>
        <taxon>Craniata</taxon>
        <taxon>Vertebrata</taxon>
        <taxon>Euteleostomi</taxon>
        <taxon>Actinopterygii</taxon>
        <taxon>Polypteriformes</taxon>
        <taxon>Polypteridae</taxon>
        <taxon>Polypterus</taxon>
    </lineage>
</organism>
<feature type="non-terminal residue" evidence="7">
    <location>
        <position position="1"/>
    </location>
</feature>